<dbReference type="Proteomes" id="UP000017836">
    <property type="component" value="Unassembled WGS sequence"/>
</dbReference>
<name>W1PCX4_AMBTC</name>
<evidence type="ECO:0000313" key="2">
    <source>
        <dbReference type="EMBL" id="ERN04900.1"/>
    </source>
</evidence>
<gene>
    <name evidence="2" type="ORF">AMTR_s00080p00051910</name>
</gene>
<protein>
    <submittedName>
        <fullName evidence="2">Uncharacterized protein</fullName>
    </submittedName>
</protein>
<keyword evidence="3" id="KW-1185">Reference proteome</keyword>
<accession>W1PCX4</accession>
<feature type="compositionally biased region" description="Polar residues" evidence="1">
    <location>
        <begin position="18"/>
        <end position="29"/>
    </location>
</feature>
<organism evidence="2 3">
    <name type="scientific">Amborella trichopoda</name>
    <dbReference type="NCBI Taxonomy" id="13333"/>
    <lineage>
        <taxon>Eukaryota</taxon>
        <taxon>Viridiplantae</taxon>
        <taxon>Streptophyta</taxon>
        <taxon>Embryophyta</taxon>
        <taxon>Tracheophyta</taxon>
        <taxon>Spermatophyta</taxon>
        <taxon>Magnoliopsida</taxon>
        <taxon>Amborellales</taxon>
        <taxon>Amborellaceae</taxon>
        <taxon>Amborella</taxon>
    </lineage>
</organism>
<proteinExistence type="predicted"/>
<dbReference type="AlphaFoldDB" id="W1PCX4"/>
<sequence>MGLRGFWDQLRDLEEKSFSSNGDSFTNTGGKREEEANTRPQERFSGVAA</sequence>
<dbReference type="EMBL" id="KI394095">
    <property type="protein sequence ID" value="ERN04900.1"/>
    <property type="molecule type" value="Genomic_DNA"/>
</dbReference>
<evidence type="ECO:0000256" key="1">
    <source>
        <dbReference type="SAM" id="MobiDB-lite"/>
    </source>
</evidence>
<reference evidence="3" key="1">
    <citation type="journal article" date="2013" name="Science">
        <title>The Amborella genome and the evolution of flowering plants.</title>
        <authorList>
            <consortium name="Amborella Genome Project"/>
        </authorList>
    </citation>
    <scope>NUCLEOTIDE SEQUENCE [LARGE SCALE GENOMIC DNA]</scope>
</reference>
<dbReference type="Gramene" id="ERN04900">
    <property type="protein sequence ID" value="ERN04900"/>
    <property type="gene ID" value="AMTR_s00080p00051910"/>
</dbReference>
<feature type="compositionally biased region" description="Basic and acidic residues" evidence="1">
    <location>
        <begin position="30"/>
        <end position="42"/>
    </location>
</feature>
<evidence type="ECO:0000313" key="3">
    <source>
        <dbReference type="Proteomes" id="UP000017836"/>
    </source>
</evidence>
<feature type="region of interest" description="Disordered" evidence="1">
    <location>
        <begin position="17"/>
        <end position="49"/>
    </location>
</feature>
<dbReference type="HOGENOM" id="CLU_3144712_0_0_1"/>